<accession>A0ABP9QMU9</accession>
<feature type="compositionally biased region" description="Pro residues" evidence="1">
    <location>
        <begin position="53"/>
        <end position="63"/>
    </location>
</feature>
<evidence type="ECO:0000313" key="3">
    <source>
        <dbReference type="EMBL" id="GAA5164525.1"/>
    </source>
</evidence>
<dbReference type="EMBL" id="BAABJP010000030">
    <property type="protein sequence ID" value="GAA5164525.1"/>
    <property type="molecule type" value="Genomic_DNA"/>
</dbReference>
<comment type="caution">
    <text evidence="3">The sequence shown here is derived from an EMBL/GenBank/DDBJ whole genome shotgun (WGS) entry which is preliminary data.</text>
</comment>
<protein>
    <submittedName>
        <fullName evidence="3">Uncharacterized protein</fullName>
    </submittedName>
</protein>
<sequence>MGCCIALALVIGLARMAWFRLTRRQPPGRAGFAPPARRAAPDGSTGTATPTPGGRPEPAPPAPGDARRSVDARRARRSVRPAAVPVLAALVGAGLYAELLSLLAWTGAVAAATGPREPVLIGAGLAAAALAVMFRVNRRHLALVLVGGGASWSLLSVLDMHLTGVVSAHHHHGNALADVALHGPGFLAVVLGVAGMLTAQPLITNRGIR</sequence>
<feature type="transmembrane region" description="Helical" evidence="2">
    <location>
        <begin position="141"/>
        <end position="162"/>
    </location>
</feature>
<proteinExistence type="predicted"/>
<gene>
    <name evidence="3" type="ORF">GCM10023321_53100</name>
</gene>
<keyword evidence="4" id="KW-1185">Reference proteome</keyword>
<keyword evidence="2" id="KW-1133">Transmembrane helix</keyword>
<feature type="region of interest" description="Disordered" evidence="1">
    <location>
        <begin position="27"/>
        <end position="74"/>
    </location>
</feature>
<keyword evidence="2" id="KW-0472">Membrane</keyword>
<evidence type="ECO:0000256" key="1">
    <source>
        <dbReference type="SAM" id="MobiDB-lite"/>
    </source>
</evidence>
<feature type="compositionally biased region" description="Low complexity" evidence="1">
    <location>
        <begin position="27"/>
        <end position="52"/>
    </location>
</feature>
<feature type="transmembrane region" description="Helical" evidence="2">
    <location>
        <begin position="82"/>
        <end position="106"/>
    </location>
</feature>
<evidence type="ECO:0000313" key="4">
    <source>
        <dbReference type="Proteomes" id="UP001428817"/>
    </source>
</evidence>
<evidence type="ECO:0000256" key="2">
    <source>
        <dbReference type="SAM" id="Phobius"/>
    </source>
</evidence>
<dbReference type="RefSeq" id="WP_185062405.1">
    <property type="nucleotide sequence ID" value="NZ_BAABJP010000030.1"/>
</dbReference>
<feature type="transmembrane region" description="Helical" evidence="2">
    <location>
        <begin position="118"/>
        <end position="134"/>
    </location>
</feature>
<keyword evidence="2" id="KW-0812">Transmembrane</keyword>
<organism evidence="3 4">
    <name type="scientific">Pseudonocardia eucalypti</name>
    <dbReference type="NCBI Taxonomy" id="648755"/>
    <lineage>
        <taxon>Bacteria</taxon>
        <taxon>Bacillati</taxon>
        <taxon>Actinomycetota</taxon>
        <taxon>Actinomycetes</taxon>
        <taxon>Pseudonocardiales</taxon>
        <taxon>Pseudonocardiaceae</taxon>
        <taxon>Pseudonocardia</taxon>
    </lineage>
</organism>
<reference evidence="4" key="1">
    <citation type="journal article" date="2019" name="Int. J. Syst. Evol. Microbiol.">
        <title>The Global Catalogue of Microorganisms (GCM) 10K type strain sequencing project: providing services to taxonomists for standard genome sequencing and annotation.</title>
        <authorList>
            <consortium name="The Broad Institute Genomics Platform"/>
            <consortium name="The Broad Institute Genome Sequencing Center for Infectious Disease"/>
            <person name="Wu L."/>
            <person name="Ma J."/>
        </authorList>
    </citation>
    <scope>NUCLEOTIDE SEQUENCE [LARGE SCALE GENOMIC DNA]</scope>
    <source>
        <strain evidence="4">JCM 18303</strain>
    </source>
</reference>
<feature type="transmembrane region" description="Helical" evidence="2">
    <location>
        <begin position="182"/>
        <end position="203"/>
    </location>
</feature>
<dbReference type="Proteomes" id="UP001428817">
    <property type="component" value="Unassembled WGS sequence"/>
</dbReference>
<name>A0ABP9QMU9_9PSEU</name>